<dbReference type="PANTHER" id="PTHR35011:SF11">
    <property type="entry name" value="TRAP TRANSPORTER SMALL PERMEASE PROTEIN"/>
    <property type="match status" value="1"/>
</dbReference>
<evidence type="ECO:0000256" key="6">
    <source>
        <dbReference type="ARBA" id="ARBA00022989"/>
    </source>
</evidence>
<dbReference type="RefSeq" id="WP_213350246.1">
    <property type="nucleotide sequence ID" value="NZ_JAHBGB010000002.1"/>
</dbReference>
<evidence type="ECO:0000256" key="3">
    <source>
        <dbReference type="ARBA" id="ARBA00022475"/>
    </source>
</evidence>
<keyword evidence="3" id="KW-1003">Cell membrane</keyword>
<evidence type="ECO:0000256" key="4">
    <source>
        <dbReference type="ARBA" id="ARBA00022519"/>
    </source>
</evidence>
<evidence type="ECO:0000256" key="7">
    <source>
        <dbReference type="ARBA" id="ARBA00023136"/>
    </source>
</evidence>
<comment type="subunit">
    <text evidence="9">The complex comprises the extracytoplasmic solute receptor protein and the two transmembrane proteins.</text>
</comment>
<feature type="transmembrane region" description="Helical" evidence="9">
    <location>
        <begin position="21"/>
        <end position="39"/>
    </location>
</feature>
<feature type="transmembrane region" description="Helical" evidence="9">
    <location>
        <begin position="51"/>
        <end position="69"/>
    </location>
</feature>
<sequence length="164" mass="18191">MRTLFELALCAMKWICRIGTVVAFVVLIAVVTMQVLGRLPNVYVPAWTEEVSRFALIHLVSFSCGLALLDGEMVNVDIVTSMLPEPARNLAAKLVDVVILLFGLAIIPSAWVYLEMSLGERARSFDAPMLWSYVDVMIIPVCLVFFALARLLGYGRTPTLEELV</sequence>
<keyword evidence="5 9" id="KW-0812">Transmembrane</keyword>
<evidence type="ECO:0000256" key="9">
    <source>
        <dbReference type="RuleBase" id="RU369079"/>
    </source>
</evidence>
<dbReference type="PANTHER" id="PTHR35011">
    <property type="entry name" value="2,3-DIKETO-L-GULONATE TRAP TRANSPORTER SMALL PERMEASE PROTEIN YIAM"/>
    <property type="match status" value="1"/>
</dbReference>
<dbReference type="Proteomes" id="UP001597299">
    <property type="component" value="Unassembled WGS sequence"/>
</dbReference>
<evidence type="ECO:0000313" key="12">
    <source>
        <dbReference type="Proteomes" id="UP001597299"/>
    </source>
</evidence>
<comment type="subcellular location">
    <subcellularLocation>
        <location evidence="1 9">Cell inner membrane</location>
        <topology evidence="1 9">Multi-pass membrane protein</topology>
    </subcellularLocation>
</comment>
<evidence type="ECO:0000256" key="8">
    <source>
        <dbReference type="ARBA" id="ARBA00038436"/>
    </source>
</evidence>
<reference evidence="12" key="1">
    <citation type="journal article" date="2019" name="Int. J. Syst. Evol. Microbiol.">
        <title>The Global Catalogue of Microorganisms (GCM) 10K type strain sequencing project: providing services to taxonomists for standard genome sequencing and annotation.</title>
        <authorList>
            <consortium name="The Broad Institute Genomics Platform"/>
            <consortium name="The Broad Institute Genome Sequencing Center for Infectious Disease"/>
            <person name="Wu L."/>
            <person name="Ma J."/>
        </authorList>
    </citation>
    <scope>NUCLEOTIDE SEQUENCE [LARGE SCALE GENOMIC DNA]</scope>
    <source>
        <strain evidence="12">CCM 7435</strain>
    </source>
</reference>
<comment type="caution">
    <text evidence="11">The sequence shown here is derived from an EMBL/GenBank/DDBJ whole genome shotgun (WGS) entry which is preliminary data.</text>
</comment>
<organism evidence="11 12">
    <name type="scientific">Ancylobacter oerskovii</name>
    <dbReference type="NCBI Taxonomy" id="459519"/>
    <lineage>
        <taxon>Bacteria</taxon>
        <taxon>Pseudomonadati</taxon>
        <taxon>Pseudomonadota</taxon>
        <taxon>Alphaproteobacteria</taxon>
        <taxon>Hyphomicrobiales</taxon>
        <taxon>Xanthobacteraceae</taxon>
        <taxon>Ancylobacter</taxon>
    </lineage>
</organism>
<accession>A0ABW4YYJ5</accession>
<feature type="transmembrane region" description="Helical" evidence="9">
    <location>
        <begin position="131"/>
        <end position="152"/>
    </location>
</feature>
<dbReference type="InterPro" id="IPR055348">
    <property type="entry name" value="DctQ"/>
</dbReference>
<dbReference type="Pfam" id="PF04290">
    <property type="entry name" value="DctQ"/>
    <property type="match status" value="1"/>
</dbReference>
<evidence type="ECO:0000313" key="11">
    <source>
        <dbReference type="EMBL" id="MFD2141239.1"/>
    </source>
</evidence>
<keyword evidence="7 9" id="KW-0472">Membrane</keyword>
<keyword evidence="2 9" id="KW-0813">Transport</keyword>
<proteinExistence type="inferred from homology"/>
<keyword evidence="6 9" id="KW-1133">Transmembrane helix</keyword>
<feature type="transmembrane region" description="Helical" evidence="9">
    <location>
        <begin position="90"/>
        <end position="111"/>
    </location>
</feature>
<evidence type="ECO:0000256" key="1">
    <source>
        <dbReference type="ARBA" id="ARBA00004429"/>
    </source>
</evidence>
<keyword evidence="4 9" id="KW-0997">Cell inner membrane</keyword>
<evidence type="ECO:0000259" key="10">
    <source>
        <dbReference type="Pfam" id="PF04290"/>
    </source>
</evidence>
<dbReference type="InterPro" id="IPR007387">
    <property type="entry name" value="TRAP_DctQ"/>
</dbReference>
<comment type="similarity">
    <text evidence="8 9">Belongs to the TRAP transporter small permease family.</text>
</comment>
<keyword evidence="12" id="KW-1185">Reference proteome</keyword>
<feature type="domain" description="Tripartite ATP-independent periplasmic transporters DctQ component" evidence="10">
    <location>
        <begin position="27"/>
        <end position="152"/>
    </location>
</feature>
<comment type="function">
    <text evidence="9">Part of the tripartite ATP-independent periplasmic (TRAP) transport system.</text>
</comment>
<evidence type="ECO:0000256" key="2">
    <source>
        <dbReference type="ARBA" id="ARBA00022448"/>
    </source>
</evidence>
<evidence type="ECO:0000256" key="5">
    <source>
        <dbReference type="ARBA" id="ARBA00022692"/>
    </source>
</evidence>
<dbReference type="EMBL" id="JBHUHD010000001">
    <property type="protein sequence ID" value="MFD2141239.1"/>
    <property type="molecule type" value="Genomic_DNA"/>
</dbReference>
<gene>
    <name evidence="11" type="ORF">ACFSNC_12550</name>
</gene>
<protein>
    <recommendedName>
        <fullName evidence="9">TRAP transporter small permease protein</fullName>
    </recommendedName>
</protein>
<name>A0ABW4YYJ5_9HYPH</name>